<proteinExistence type="predicted"/>
<organism evidence="1 2">
    <name type="scientific">Sphingobacterium allocomposti</name>
    <dbReference type="NCBI Taxonomy" id="415956"/>
    <lineage>
        <taxon>Bacteria</taxon>
        <taxon>Pseudomonadati</taxon>
        <taxon>Bacteroidota</taxon>
        <taxon>Sphingobacteriia</taxon>
        <taxon>Sphingobacteriales</taxon>
        <taxon>Sphingobacteriaceae</taxon>
        <taxon>Sphingobacterium</taxon>
    </lineage>
</organism>
<accession>A0A5S5CYU8</accession>
<evidence type="ECO:0008006" key="3">
    <source>
        <dbReference type="Google" id="ProtNLM"/>
    </source>
</evidence>
<gene>
    <name evidence="1" type="ORF">BC792_13026</name>
</gene>
<dbReference type="Proteomes" id="UP000325105">
    <property type="component" value="Unassembled WGS sequence"/>
</dbReference>
<reference evidence="1 2" key="1">
    <citation type="submission" date="2019-07" db="EMBL/GenBank/DDBJ databases">
        <title>Genomic Encyclopedia of Archaeal and Bacterial Type Strains, Phase II (KMG-II): from individual species to whole genera.</title>
        <authorList>
            <person name="Goeker M."/>
        </authorList>
    </citation>
    <scope>NUCLEOTIDE SEQUENCE [LARGE SCALE GENOMIC DNA]</scope>
    <source>
        <strain evidence="1 2">DSM 18850</strain>
    </source>
</reference>
<dbReference type="RefSeq" id="WP_148910204.1">
    <property type="nucleotide sequence ID" value="NZ_VNHX01000030.1"/>
</dbReference>
<dbReference type="SUPFAM" id="SSF53807">
    <property type="entry name" value="Helical backbone' metal receptor"/>
    <property type="match status" value="1"/>
</dbReference>
<name>A0A5S5CYU8_9SPHI</name>
<dbReference type="OrthoDB" id="9787772at2"/>
<dbReference type="Gene3D" id="3.40.50.1980">
    <property type="entry name" value="Nitrogenase molybdenum iron protein domain"/>
    <property type="match status" value="1"/>
</dbReference>
<dbReference type="EMBL" id="VNHX01000030">
    <property type="protein sequence ID" value="TYP88725.1"/>
    <property type="molecule type" value="Genomic_DNA"/>
</dbReference>
<sequence length="165" mass="18891">MQELPFFSALLNELEERDPERAALLEEEANILIHKLKFVPTEQRPSVLVLSQKEHFRPLVNEQTTDSTVIAGAIPALDKYENPAILIIVQDDPALYGELPSLLQDDVLSRTDAVMNNQIYIVQKSDFGRLPTEFLRDVEICAEIVQPKYFIYGRQGTDWVRFDMA</sequence>
<evidence type="ECO:0000313" key="2">
    <source>
        <dbReference type="Proteomes" id="UP000325105"/>
    </source>
</evidence>
<comment type="caution">
    <text evidence="1">The sequence shown here is derived from an EMBL/GenBank/DDBJ whole genome shotgun (WGS) entry which is preliminary data.</text>
</comment>
<keyword evidence="2" id="KW-1185">Reference proteome</keyword>
<evidence type="ECO:0000313" key="1">
    <source>
        <dbReference type="EMBL" id="TYP88725.1"/>
    </source>
</evidence>
<dbReference type="AlphaFoldDB" id="A0A5S5CYU8"/>
<protein>
    <recommendedName>
        <fullName evidence="3">Iron complex transport system substrate-binding protein</fullName>
    </recommendedName>
</protein>